<evidence type="ECO:0000256" key="3">
    <source>
        <dbReference type="ARBA" id="ARBA00022840"/>
    </source>
</evidence>
<dbReference type="GO" id="GO:0005829">
    <property type="term" value="C:cytosol"/>
    <property type="evidence" value="ECO:0007669"/>
    <property type="project" value="TreeGrafter"/>
</dbReference>
<dbReference type="EMBL" id="FNCV01000004">
    <property type="protein sequence ID" value="SDH14663.1"/>
    <property type="molecule type" value="Genomic_DNA"/>
</dbReference>
<evidence type="ECO:0000256" key="2">
    <source>
        <dbReference type="ARBA" id="ARBA00022741"/>
    </source>
</evidence>
<evidence type="ECO:0000256" key="1">
    <source>
        <dbReference type="ARBA" id="ARBA00022598"/>
    </source>
</evidence>
<dbReference type="PROSITE" id="PS50862">
    <property type="entry name" value="AA_TRNA_LIGASE_II"/>
    <property type="match status" value="1"/>
</dbReference>
<dbReference type="NCBIfam" id="NF006828">
    <property type="entry name" value="PRK09350.1"/>
    <property type="match status" value="1"/>
</dbReference>
<dbReference type="GO" id="GO:0005524">
    <property type="term" value="F:ATP binding"/>
    <property type="evidence" value="ECO:0007669"/>
    <property type="project" value="UniProtKB-KW"/>
</dbReference>
<dbReference type="NCBIfam" id="TIGR00462">
    <property type="entry name" value="genX"/>
    <property type="match status" value="1"/>
</dbReference>
<dbReference type="PANTHER" id="PTHR42918">
    <property type="entry name" value="LYSYL-TRNA SYNTHETASE"/>
    <property type="match status" value="1"/>
</dbReference>
<dbReference type="InterPro" id="IPR045864">
    <property type="entry name" value="aa-tRNA-synth_II/BPL/LPL"/>
</dbReference>
<keyword evidence="2" id="KW-0547">Nucleotide-binding</keyword>
<dbReference type="PANTHER" id="PTHR42918:SF6">
    <property type="entry name" value="ELONGATION FACTOR P--(R)-BETA-LYSINE LIGASE"/>
    <property type="match status" value="1"/>
</dbReference>
<dbReference type="GO" id="GO:0006430">
    <property type="term" value="P:lysyl-tRNA aminoacylation"/>
    <property type="evidence" value="ECO:0007669"/>
    <property type="project" value="InterPro"/>
</dbReference>
<keyword evidence="5" id="KW-0030">Aminoacyl-tRNA synthetase</keyword>
<dbReference type="STRING" id="83401.SAMN05421742_104287"/>
<dbReference type="InterPro" id="IPR004364">
    <property type="entry name" value="Aa-tRNA-synt_II"/>
</dbReference>
<sequence length="348" mass="38394">MSPQPWWHPDALAARRPFLQRRAEMEAAIKGWFAKAGFIEVATPALQLSPGNETHLKAFPTRLTDPFGGPDSPLHLHTSPEFAMKKLLAGGMQRIHQMARVFRDGEAGPLHSPEFTMLEWYRAPGTLAEIMADTDALLAAAADGGPLSWQGHQVPADGPAERLSVDDAFQRHCGFSLLDTIADPFNPDPDPTPLADHAASLGIECAPTDRFEDIFFRLFLARIEPHLGRQRPTFLHAYPAALGALARRDPTDPRVVERFEVYVAGMELANAFGELTDPAEQRQRFEHDMALKEKLYGTRYPIDEDFLAALPHLPDCAGIALGIDRLAMLTSGANHIHQVLWAPVTPQA</sequence>
<dbReference type="InterPro" id="IPR004525">
    <property type="entry name" value="EpmA"/>
</dbReference>
<dbReference type="GO" id="GO:0000049">
    <property type="term" value="F:tRNA binding"/>
    <property type="evidence" value="ECO:0007669"/>
    <property type="project" value="TreeGrafter"/>
</dbReference>
<reference evidence="6" key="1">
    <citation type="submission" date="2016-10" db="EMBL/GenBank/DDBJ databases">
        <authorList>
            <person name="Varghese N."/>
            <person name="Submissions S."/>
        </authorList>
    </citation>
    <scope>NUCLEOTIDE SEQUENCE [LARGE SCALE GENOMIC DNA]</scope>
    <source>
        <strain evidence="6">930I</strain>
    </source>
</reference>
<organism evidence="5 6">
    <name type="scientific">Roseospirillum parvum</name>
    <dbReference type="NCBI Taxonomy" id="83401"/>
    <lineage>
        <taxon>Bacteria</taxon>
        <taxon>Pseudomonadati</taxon>
        <taxon>Pseudomonadota</taxon>
        <taxon>Alphaproteobacteria</taxon>
        <taxon>Rhodospirillales</taxon>
        <taxon>Rhodospirillaceae</taxon>
        <taxon>Roseospirillum</taxon>
    </lineage>
</organism>
<accession>A0A1G8A197</accession>
<dbReference type="OrthoDB" id="9801152at2"/>
<dbReference type="Gene3D" id="3.30.930.10">
    <property type="entry name" value="Bira Bifunctional Protein, Domain 2"/>
    <property type="match status" value="1"/>
</dbReference>
<dbReference type="AlphaFoldDB" id="A0A1G8A197"/>
<evidence type="ECO:0000313" key="5">
    <source>
        <dbReference type="EMBL" id="SDH14663.1"/>
    </source>
</evidence>
<protein>
    <submittedName>
        <fullName evidence="5">Lysyl-tRNA synthetase, class 2</fullName>
    </submittedName>
</protein>
<evidence type="ECO:0000313" key="6">
    <source>
        <dbReference type="Proteomes" id="UP000217076"/>
    </source>
</evidence>
<dbReference type="GO" id="GO:0004824">
    <property type="term" value="F:lysine-tRNA ligase activity"/>
    <property type="evidence" value="ECO:0007669"/>
    <property type="project" value="InterPro"/>
</dbReference>
<keyword evidence="6" id="KW-1185">Reference proteome</keyword>
<keyword evidence="3" id="KW-0067">ATP-binding</keyword>
<dbReference type="PRINTS" id="PR00982">
    <property type="entry name" value="TRNASYNTHLYS"/>
</dbReference>
<proteinExistence type="predicted"/>
<dbReference type="RefSeq" id="WP_092618238.1">
    <property type="nucleotide sequence ID" value="NZ_FNCV01000004.1"/>
</dbReference>
<dbReference type="Pfam" id="PF00152">
    <property type="entry name" value="tRNA-synt_2"/>
    <property type="match status" value="1"/>
</dbReference>
<keyword evidence="1" id="KW-0436">Ligase</keyword>
<dbReference type="Proteomes" id="UP000217076">
    <property type="component" value="Unassembled WGS sequence"/>
</dbReference>
<feature type="domain" description="Aminoacyl-transfer RNA synthetases class-II family profile" evidence="4">
    <location>
        <begin position="22"/>
        <end position="346"/>
    </location>
</feature>
<gene>
    <name evidence="5" type="ORF">SAMN05421742_104287</name>
</gene>
<dbReference type="SUPFAM" id="SSF55681">
    <property type="entry name" value="Class II aaRS and biotin synthetases"/>
    <property type="match status" value="1"/>
</dbReference>
<name>A0A1G8A197_9PROT</name>
<evidence type="ECO:0000259" key="4">
    <source>
        <dbReference type="PROSITE" id="PS50862"/>
    </source>
</evidence>
<dbReference type="InterPro" id="IPR018149">
    <property type="entry name" value="Lys-tRNA-synth_II_C"/>
</dbReference>
<dbReference type="InterPro" id="IPR006195">
    <property type="entry name" value="aa-tRNA-synth_II"/>
</dbReference>